<name>A0A2K4ZI68_9FIRM</name>
<keyword evidence="1" id="KW-0812">Transmembrane</keyword>
<gene>
    <name evidence="2" type="ORF">AMURIS_02906</name>
</gene>
<organism evidence="2 3">
    <name type="scientific">Acetatifactor muris</name>
    <dbReference type="NCBI Taxonomy" id="879566"/>
    <lineage>
        <taxon>Bacteria</taxon>
        <taxon>Bacillati</taxon>
        <taxon>Bacillota</taxon>
        <taxon>Clostridia</taxon>
        <taxon>Lachnospirales</taxon>
        <taxon>Lachnospiraceae</taxon>
        <taxon>Acetatifactor</taxon>
    </lineage>
</organism>
<keyword evidence="1" id="KW-1133">Transmembrane helix</keyword>
<sequence length="356" mass="39431">MRYYGKEPFDLKLTILRMLYRLPVIGGLTILGTLLFGGGYYVKNVLLQGPAFYQVVSVYRVEYDVQDEKDVGQVYINQATWTTYIRSGMFLEHLQAYLAEDGESGVTMSEQELAEALGADLASDLRIPSTIVTTDDPEKSMRIAAGVEAVMTGALASEIREIKSIHVVDPGDTAVEVVPDVRVGRALILSAVLSCFFAVIIFLLKETGDDSIWLPASLWRRYGLKTAGTPKSGEFAENMKYFFRGEDGKGKGGSVAVCPVQEKLDGEEVLEMLKASCLETVGEGWFAVQSPVICPEVCERLREAEGILLAVKAGSHAGRKLEHVLEYLEQQDCRVTAAVLWGADERLIRRYYRLHI</sequence>
<dbReference type="RefSeq" id="WP_103240245.1">
    <property type="nucleotide sequence ID" value="NZ_JANJZD010000013.1"/>
</dbReference>
<proteinExistence type="predicted"/>
<evidence type="ECO:0000313" key="3">
    <source>
        <dbReference type="Proteomes" id="UP000236311"/>
    </source>
</evidence>
<keyword evidence="1" id="KW-0472">Membrane</keyword>
<evidence type="ECO:0000313" key="2">
    <source>
        <dbReference type="EMBL" id="SOY30183.1"/>
    </source>
</evidence>
<protein>
    <recommendedName>
        <fullName evidence="4">Capsular polysaccharide biosynthesis protein</fullName>
    </recommendedName>
</protein>
<keyword evidence="3" id="KW-1185">Reference proteome</keyword>
<dbReference type="EMBL" id="OFSM01000014">
    <property type="protein sequence ID" value="SOY30183.1"/>
    <property type="molecule type" value="Genomic_DNA"/>
</dbReference>
<reference evidence="2 3" key="1">
    <citation type="submission" date="2018-01" db="EMBL/GenBank/DDBJ databases">
        <authorList>
            <person name="Gaut B.S."/>
            <person name="Morton B.R."/>
            <person name="Clegg M.T."/>
            <person name="Duvall M.R."/>
        </authorList>
    </citation>
    <scope>NUCLEOTIDE SEQUENCE [LARGE SCALE GENOMIC DNA]</scope>
    <source>
        <strain evidence="2">GP69</strain>
    </source>
</reference>
<evidence type="ECO:0008006" key="4">
    <source>
        <dbReference type="Google" id="ProtNLM"/>
    </source>
</evidence>
<dbReference type="OrthoDB" id="2000422at2"/>
<evidence type="ECO:0000256" key="1">
    <source>
        <dbReference type="SAM" id="Phobius"/>
    </source>
</evidence>
<dbReference type="Proteomes" id="UP000236311">
    <property type="component" value="Unassembled WGS sequence"/>
</dbReference>
<feature type="transmembrane region" description="Helical" evidence="1">
    <location>
        <begin position="20"/>
        <end position="42"/>
    </location>
</feature>
<accession>A0A2K4ZI68</accession>
<dbReference type="AlphaFoldDB" id="A0A2K4ZI68"/>